<dbReference type="UniPathway" id="UPA01014"/>
<dbReference type="AlphaFoldDB" id="A0A2P4UI70"/>
<keyword evidence="8" id="KW-1185">Reference proteome</keyword>
<keyword evidence="1 5" id="KW-0436">Ligase</keyword>
<dbReference type="EC" id="6.3.2.2" evidence="5"/>
<dbReference type="InterPro" id="IPR014746">
    <property type="entry name" value="Gln_synth/guanido_kin_cat_dom"/>
</dbReference>
<dbReference type="SUPFAM" id="SSF55931">
    <property type="entry name" value="Glutamine synthetase/guanido kinase"/>
    <property type="match status" value="1"/>
</dbReference>
<dbReference type="Proteomes" id="UP000242367">
    <property type="component" value="Unassembled WGS sequence"/>
</dbReference>
<proteinExistence type="inferred from homology"/>
<reference evidence="7 8" key="1">
    <citation type="journal article" date="2017" name="Chemistry">
        <title>Isolation, Biosynthesis and Chemical Modifications of Rubterolones A-F: Rare Tropolone Alkaloids from Actinomadura sp. 5-2.</title>
        <authorList>
            <person name="Guo H."/>
            <person name="Benndorf R."/>
            <person name="Leichnitz D."/>
            <person name="Klassen J.L."/>
            <person name="Vollmers J."/>
            <person name="Gorls H."/>
            <person name="Steinacker M."/>
            <person name="Weigel C."/>
            <person name="Dahse H.M."/>
            <person name="Kaster A.K."/>
            <person name="de Beer Z.W."/>
            <person name="Poulsen M."/>
            <person name="Beemelmanns C."/>
        </authorList>
    </citation>
    <scope>NUCLEOTIDE SEQUENCE [LARGE SCALE GENOMIC DNA]</scope>
    <source>
        <strain evidence="7 8">5-2</strain>
    </source>
</reference>
<dbReference type="EMBL" id="MTBP01000002">
    <property type="protein sequence ID" value="POM24688.1"/>
    <property type="molecule type" value="Genomic_DNA"/>
</dbReference>
<dbReference type="RefSeq" id="WP_103563789.1">
    <property type="nucleotide sequence ID" value="NZ_MTBP01000002.1"/>
</dbReference>
<dbReference type="InterPro" id="IPR006336">
    <property type="entry name" value="GCS2"/>
</dbReference>
<evidence type="ECO:0000256" key="4">
    <source>
        <dbReference type="ARBA" id="ARBA00048819"/>
    </source>
</evidence>
<evidence type="ECO:0000256" key="1">
    <source>
        <dbReference type="ARBA" id="ARBA00022598"/>
    </source>
</evidence>
<dbReference type="PANTHER" id="PTHR34378:SF1">
    <property type="entry name" value="GLUTAMATE--CYSTEINE LIGASE, CHLOROPLASTIC"/>
    <property type="match status" value="1"/>
</dbReference>
<evidence type="ECO:0000313" key="8">
    <source>
        <dbReference type="Proteomes" id="UP000242367"/>
    </source>
</evidence>
<dbReference type="PANTHER" id="PTHR34378">
    <property type="entry name" value="GLUTAMATE--CYSTEINE LIGASE, CHLOROPLASTIC"/>
    <property type="match status" value="1"/>
</dbReference>
<dbReference type="InterPro" id="IPR035434">
    <property type="entry name" value="GCL_bact_plant"/>
</dbReference>
<organism evidence="7 8">
    <name type="scientific">Actinomadura rubteroloni</name>
    <dbReference type="NCBI Taxonomy" id="1926885"/>
    <lineage>
        <taxon>Bacteria</taxon>
        <taxon>Bacillati</taxon>
        <taxon>Actinomycetota</taxon>
        <taxon>Actinomycetes</taxon>
        <taxon>Streptosporangiales</taxon>
        <taxon>Thermomonosporaceae</taxon>
        <taxon>Actinomadura</taxon>
    </lineage>
</organism>
<dbReference type="HAMAP" id="MF_02034">
    <property type="entry name" value="EgtA"/>
    <property type="match status" value="1"/>
</dbReference>
<dbReference type="GO" id="GO:0052699">
    <property type="term" value="P:ergothioneine biosynthetic process"/>
    <property type="evidence" value="ECO:0007669"/>
    <property type="project" value="UniProtKB-UniRule"/>
</dbReference>
<evidence type="ECO:0000256" key="5">
    <source>
        <dbReference type="HAMAP-Rule" id="MF_02034"/>
    </source>
</evidence>
<evidence type="ECO:0000256" key="2">
    <source>
        <dbReference type="ARBA" id="ARBA00022741"/>
    </source>
</evidence>
<dbReference type="GO" id="GO:0004357">
    <property type="term" value="F:glutamate-cysteine ligase activity"/>
    <property type="evidence" value="ECO:0007669"/>
    <property type="project" value="UniProtKB-UniRule"/>
</dbReference>
<keyword evidence="2 5" id="KW-0547">Nucleotide-binding</keyword>
<dbReference type="Gene3D" id="3.30.590.20">
    <property type="match status" value="1"/>
</dbReference>
<keyword evidence="3 5" id="KW-0067">ATP-binding</keyword>
<dbReference type="GO" id="GO:0005524">
    <property type="term" value="F:ATP binding"/>
    <property type="evidence" value="ECO:0007669"/>
    <property type="project" value="UniProtKB-UniRule"/>
</dbReference>
<dbReference type="InterPro" id="IPR017809">
    <property type="entry name" value="EgtA_Actinobacteria"/>
</dbReference>
<evidence type="ECO:0000313" key="7">
    <source>
        <dbReference type="EMBL" id="POM24688.1"/>
    </source>
</evidence>
<accession>A0A2P4UI70</accession>
<comment type="catalytic activity">
    <reaction evidence="4 5 6">
        <text>L-cysteine + L-glutamate + ATP = gamma-L-glutamyl-L-cysteine + ADP + phosphate + H(+)</text>
        <dbReference type="Rhea" id="RHEA:13285"/>
        <dbReference type="ChEBI" id="CHEBI:15378"/>
        <dbReference type="ChEBI" id="CHEBI:29985"/>
        <dbReference type="ChEBI" id="CHEBI:30616"/>
        <dbReference type="ChEBI" id="CHEBI:35235"/>
        <dbReference type="ChEBI" id="CHEBI:43474"/>
        <dbReference type="ChEBI" id="CHEBI:58173"/>
        <dbReference type="ChEBI" id="CHEBI:456216"/>
        <dbReference type="EC" id="6.3.2.2"/>
    </reaction>
</comment>
<evidence type="ECO:0000256" key="6">
    <source>
        <dbReference type="PIRNR" id="PIRNR017901"/>
    </source>
</evidence>
<comment type="function">
    <text evidence="5">Catalyzes the synthesis of gamma-glutamylcysteine (gamma-GC). This compound is used as substrate for the biosynthesis of the low-molecular thiol compound ergothioneine.</text>
</comment>
<dbReference type="NCBIfam" id="TIGR03444">
    <property type="entry name" value="EgtA_Cys_ligase"/>
    <property type="match status" value="1"/>
</dbReference>
<comment type="pathway">
    <text evidence="5">Amino-acid biosynthesis; ergothioneine biosynthesis.</text>
</comment>
<dbReference type="Pfam" id="PF04107">
    <property type="entry name" value="GCS2"/>
    <property type="match status" value="1"/>
</dbReference>
<gene>
    <name evidence="7" type="primary">gshA</name>
    <name evidence="5" type="synonym">egtA</name>
    <name evidence="7" type="ORF">BTM25_33220</name>
</gene>
<name>A0A2P4UI70_9ACTN</name>
<comment type="similarity">
    <text evidence="5 6">Belongs to the glutamate--cysteine ligase type 2 family. EgtA subfamily.</text>
</comment>
<dbReference type="GO" id="GO:0006750">
    <property type="term" value="P:glutathione biosynthetic process"/>
    <property type="evidence" value="ECO:0007669"/>
    <property type="project" value="UniProtKB-UniRule"/>
</dbReference>
<dbReference type="PIRSF" id="PIRSF017901">
    <property type="entry name" value="GCL"/>
    <property type="match status" value="1"/>
</dbReference>
<sequence length="399" mass="42343">MSRLTVDGVYQYICGVCFKKGPPGTVGAETEWLVRAVDDPAARVDAAGVRALIAAAGTPPGGSAVTYEPGGQVELSSAPFPSLGDLHAALSSDVTFLRETLAPAGLALAGYGVDPVRGPVFQAEHPRYHCMRDYFVAGGFEDAGLAMMCTTASVQVCVDIGADAADAARRWRLAHALGPVLVAAFANSPVRGGRRTGLRSTRQSVWNALDPSRTLPVLRDGEEPEESWTRYALDARVMVVHTDAGDWVADPGMTFGEWLAKGEPTLDDLVYHLSTLFPPVRPRGWLELRMIDALPVRYWPVPVAVATALLDDPVASAVAEAAVEPVRDRWEEAARDALGDAPLAAAARACLAAALDALPRLGADALRPLVAEYAERYVDRGRCPADDALGALNPREAVS</sequence>
<evidence type="ECO:0000256" key="3">
    <source>
        <dbReference type="ARBA" id="ARBA00022840"/>
    </source>
</evidence>
<protein>
    <recommendedName>
        <fullName evidence="5">Glutamate--cysteine ligase EgtA</fullName>
        <ecNumber evidence="5">6.3.2.2</ecNumber>
    </recommendedName>
    <alternativeName>
        <fullName evidence="5">Gamma-glutamylcysteine synthase</fullName>
        <shortName evidence="5">GCS</shortName>
        <shortName evidence="5">Gamma-ECS</shortName>
    </alternativeName>
</protein>
<comment type="caution">
    <text evidence="7">The sequence shown here is derived from an EMBL/GenBank/DDBJ whole genome shotgun (WGS) entry which is preliminary data.</text>
</comment>